<accession>A0A699ZKD4</accession>
<protein>
    <submittedName>
        <fullName evidence="2">Uncharacterized protein</fullName>
    </submittedName>
</protein>
<evidence type="ECO:0000313" key="2">
    <source>
        <dbReference type="EMBL" id="GFH21520.1"/>
    </source>
</evidence>
<feature type="region of interest" description="Disordered" evidence="1">
    <location>
        <begin position="87"/>
        <end position="121"/>
    </location>
</feature>
<proteinExistence type="predicted"/>
<comment type="caution">
    <text evidence="2">The sequence shown here is derived from an EMBL/GenBank/DDBJ whole genome shotgun (WGS) entry which is preliminary data.</text>
</comment>
<dbReference type="Proteomes" id="UP000485058">
    <property type="component" value="Unassembled WGS sequence"/>
</dbReference>
<evidence type="ECO:0000256" key="1">
    <source>
        <dbReference type="SAM" id="MobiDB-lite"/>
    </source>
</evidence>
<dbReference type="AlphaFoldDB" id="A0A699ZKD4"/>
<organism evidence="2 3">
    <name type="scientific">Haematococcus lacustris</name>
    <name type="common">Green alga</name>
    <name type="synonym">Haematococcus pluvialis</name>
    <dbReference type="NCBI Taxonomy" id="44745"/>
    <lineage>
        <taxon>Eukaryota</taxon>
        <taxon>Viridiplantae</taxon>
        <taxon>Chlorophyta</taxon>
        <taxon>core chlorophytes</taxon>
        <taxon>Chlorophyceae</taxon>
        <taxon>CS clade</taxon>
        <taxon>Chlamydomonadales</taxon>
        <taxon>Haematococcaceae</taxon>
        <taxon>Haematococcus</taxon>
    </lineage>
</organism>
<name>A0A699ZKD4_HAELA</name>
<reference evidence="2 3" key="1">
    <citation type="submission" date="2020-02" db="EMBL/GenBank/DDBJ databases">
        <title>Draft genome sequence of Haematococcus lacustris strain NIES-144.</title>
        <authorList>
            <person name="Morimoto D."/>
            <person name="Nakagawa S."/>
            <person name="Yoshida T."/>
            <person name="Sawayama S."/>
        </authorList>
    </citation>
    <scope>NUCLEOTIDE SEQUENCE [LARGE SCALE GENOMIC DNA]</scope>
    <source>
        <strain evidence="2 3">NIES-144</strain>
    </source>
</reference>
<dbReference type="EMBL" id="BLLF01001846">
    <property type="protein sequence ID" value="GFH21520.1"/>
    <property type="molecule type" value="Genomic_DNA"/>
</dbReference>
<sequence>MVFVQSWCAKQQLNSHLKGRSENASVAVKVQELLEEQSELTGKAHCTKQHTTMELDGGGGTVHGLVTTASRDNASRISGTHLHAFRQCAPSSKRDGSAGFGPPPVMQKPLRRASTPAMHTS</sequence>
<keyword evidence="3" id="KW-1185">Reference proteome</keyword>
<evidence type="ECO:0000313" key="3">
    <source>
        <dbReference type="Proteomes" id="UP000485058"/>
    </source>
</evidence>
<gene>
    <name evidence="2" type="ORF">HaLaN_18843</name>
</gene>